<comment type="function">
    <text evidence="6">Catalyzes the transfer of a ribosyl phosphate group from 5-phosphoribose 1-diphosphate to orotate, leading to the formation of orotidine monophosphate (OMP).</text>
</comment>
<gene>
    <name evidence="6" type="primary">pyrE</name>
    <name evidence="8" type="ordered locus">TUZN_0504</name>
</gene>
<dbReference type="eggNOG" id="arCOG00029">
    <property type="taxonomic scope" value="Archaea"/>
</dbReference>
<dbReference type="GO" id="GO:0000287">
    <property type="term" value="F:magnesium ion binding"/>
    <property type="evidence" value="ECO:0007669"/>
    <property type="project" value="UniProtKB-UniRule"/>
</dbReference>
<dbReference type="EMBL" id="CP002590">
    <property type="protein sequence ID" value="AEA12000.1"/>
    <property type="molecule type" value="Genomic_DNA"/>
</dbReference>
<dbReference type="GO" id="GO:0044205">
    <property type="term" value="P:'de novo' UMP biosynthetic process"/>
    <property type="evidence" value="ECO:0007669"/>
    <property type="project" value="UniProtKB-UniRule"/>
</dbReference>
<feature type="binding site" evidence="6">
    <location>
        <position position="143"/>
    </location>
    <ligand>
        <name>orotate</name>
        <dbReference type="ChEBI" id="CHEBI:30839"/>
    </ligand>
</feature>
<keyword evidence="5 6" id="KW-0665">Pyrimidine biosynthesis</keyword>
<evidence type="ECO:0000256" key="4">
    <source>
        <dbReference type="ARBA" id="ARBA00022679"/>
    </source>
</evidence>
<accession>F2L3E1</accession>
<feature type="domain" description="Phosphoribosyltransferase" evidence="7">
    <location>
        <begin position="32"/>
        <end position="147"/>
    </location>
</feature>
<name>F2L3E1_THEU7</name>
<dbReference type="GO" id="GO:0004588">
    <property type="term" value="F:orotate phosphoribosyltransferase activity"/>
    <property type="evidence" value="ECO:0007669"/>
    <property type="project" value="UniProtKB-UniRule"/>
</dbReference>
<dbReference type="CDD" id="cd06223">
    <property type="entry name" value="PRTases_typeI"/>
    <property type="match status" value="1"/>
</dbReference>
<dbReference type="UniPathway" id="UPA00070">
    <property type="reaction ID" value="UER00119"/>
</dbReference>
<comment type="caution">
    <text evidence="6">Lacks conserved residue(s) required for the propagation of feature annotation.</text>
</comment>
<dbReference type="KEGG" id="tuz:TUZN_0504"/>
<dbReference type="HAMAP" id="MF_01208">
    <property type="entry name" value="PyrE"/>
    <property type="match status" value="1"/>
</dbReference>
<reference evidence="8 9" key="1">
    <citation type="journal article" date="2011" name="J. Bacteriol.">
        <title>Complete genome sequence of the thermoacidophilic crenarchaeon Thermoproteus uzoniensis 768-20.</title>
        <authorList>
            <person name="Mardanov A.V."/>
            <person name="Gumerov V.M."/>
            <person name="Beletsky A.V."/>
            <person name="Prokofeva M.I."/>
            <person name="Bonch-Osmolovskaya E.A."/>
            <person name="Ravin N.V."/>
            <person name="Skryabin K.G."/>
        </authorList>
    </citation>
    <scope>NUCLEOTIDE SEQUENCE [LARGE SCALE GENOMIC DNA]</scope>
    <source>
        <strain evidence="8 9">768-20</strain>
    </source>
</reference>
<dbReference type="NCBIfam" id="TIGR00336">
    <property type="entry name" value="pyrE"/>
    <property type="match status" value="1"/>
</dbReference>
<evidence type="ECO:0000259" key="7">
    <source>
        <dbReference type="Pfam" id="PF00156"/>
    </source>
</evidence>
<dbReference type="RefSeq" id="WP_013679336.1">
    <property type="nucleotide sequence ID" value="NC_015315.1"/>
</dbReference>
<evidence type="ECO:0000256" key="2">
    <source>
        <dbReference type="ARBA" id="ARBA00011971"/>
    </source>
</evidence>
<evidence type="ECO:0000313" key="8">
    <source>
        <dbReference type="EMBL" id="AEA12000.1"/>
    </source>
</evidence>
<comment type="subunit">
    <text evidence="6">Homodimer.</text>
</comment>
<evidence type="ECO:0000256" key="3">
    <source>
        <dbReference type="ARBA" id="ARBA00022676"/>
    </source>
</evidence>
<sequence>MWDEFVKREIIKFGDFQLSSGGRSPYYVDLRQVLAHPDLLRWVIGKYGNLLRDIDFDVIVGVATGGIPYASILGFNMFRPIAYVRESKKWYGSRREIEGAIWQGARAVVIDDVITTGESIVEAVNKLKEAGANVVAAAVFLDRQQCGAQRVERETGTPVRAAYKIGDVLEEIKDLIGPARYREVREYVEKFKC</sequence>
<dbReference type="AlphaFoldDB" id="F2L3E1"/>
<comment type="cofactor">
    <cofactor evidence="6">
        <name>Mg(2+)</name>
        <dbReference type="ChEBI" id="CHEBI:18420"/>
    </cofactor>
</comment>
<feature type="binding site" evidence="6">
    <location>
        <position position="115"/>
    </location>
    <ligand>
        <name>orotate</name>
        <dbReference type="ChEBI" id="CHEBI:30839"/>
    </ligand>
</feature>
<protein>
    <recommendedName>
        <fullName evidence="2 6">Orotate phosphoribosyltransferase</fullName>
        <shortName evidence="6">OPRT</shortName>
        <shortName evidence="6">OPRTase</shortName>
        <ecNumber evidence="2 6">2.4.2.10</ecNumber>
    </recommendedName>
</protein>
<dbReference type="Gene3D" id="3.40.50.2020">
    <property type="match status" value="1"/>
</dbReference>
<keyword evidence="4 6" id="KW-0808">Transferase</keyword>
<feature type="binding site" description="in other chain" evidence="6">
    <location>
        <begin position="111"/>
        <end position="119"/>
    </location>
    <ligand>
        <name>5-phospho-alpha-D-ribose 1-diphosphate</name>
        <dbReference type="ChEBI" id="CHEBI:58017"/>
        <note>ligand shared between dimeric partners</note>
    </ligand>
</feature>
<dbReference type="SUPFAM" id="SSF53271">
    <property type="entry name" value="PRTase-like"/>
    <property type="match status" value="1"/>
</dbReference>
<feature type="binding site" evidence="6">
    <location>
        <position position="89"/>
    </location>
    <ligand>
        <name>5-phospho-alpha-D-ribose 1-diphosphate</name>
        <dbReference type="ChEBI" id="CHEBI:58017"/>
        <note>ligand shared between dimeric partners</note>
    </ligand>
</feature>
<dbReference type="Proteomes" id="UP000008138">
    <property type="component" value="Chromosome"/>
</dbReference>
<dbReference type="InterPro" id="IPR029057">
    <property type="entry name" value="PRTase-like"/>
</dbReference>
<comment type="pathway">
    <text evidence="1 6">Pyrimidine metabolism; UMP biosynthesis via de novo pathway; UMP from orotate: step 1/2.</text>
</comment>
<comment type="similarity">
    <text evidence="6">Belongs to the purine/pyrimidine phosphoribosyltransferase family. PyrE subfamily.</text>
</comment>
<keyword evidence="9" id="KW-1185">Reference proteome</keyword>
<dbReference type="InterPro" id="IPR004467">
    <property type="entry name" value="Or_phspho_trans_dom"/>
</dbReference>
<evidence type="ECO:0000256" key="6">
    <source>
        <dbReference type="HAMAP-Rule" id="MF_01208"/>
    </source>
</evidence>
<evidence type="ECO:0000256" key="5">
    <source>
        <dbReference type="ARBA" id="ARBA00022975"/>
    </source>
</evidence>
<dbReference type="GeneID" id="10360049"/>
<dbReference type="Pfam" id="PF00156">
    <property type="entry name" value="Pribosyltran"/>
    <property type="match status" value="1"/>
</dbReference>
<dbReference type="OrthoDB" id="9089at2157"/>
<reference key="2">
    <citation type="submission" date="2011-03" db="EMBL/GenBank/DDBJ databases">
        <title>Complete genome sequence of the thermoacidophilic crenarchaeon Thermoproteus uzoniensis 768-20.</title>
        <authorList>
            <person name="Mardanov A.V."/>
            <person name="Gumerov V.M."/>
            <person name="Beletsky A.V."/>
            <person name="Prokofeva M.I."/>
            <person name="Bonch-Osmolovskaya E.A."/>
            <person name="Ravin N.V."/>
            <person name="Skryabin K.G."/>
        </authorList>
    </citation>
    <scope>NUCLEOTIDE SEQUENCE</scope>
    <source>
        <strain>768-20</strain>
    </source>
</reference>
<feature type="binding site" evidence="6">
    <location>
        <position position="85"/>
    </location>
    <ligand>
        <name>5-phospho-alpha-D-ribose 1-diphosphate</name>
        <dbReference type="ChEBI" id="CHEBI:58017"/>
        <note>ligand shared between dimeric partners</note>
    </ligand>
</feature>
<dbReference type="InterPro" id="IPR000836">
    <property type="entry name" value="PRTase_dom"/>
</dbReference>
<dbReference type="PANTHER" id="PTHR19278">
    <property type="entry name" value="OROTATE PHOSPHORIBOSYLTRANSFERASE"/>
    <property type="match status" value="1"/>
</dbReference>
<dbReference type="EC" id="2.4.2.10" evidence="2 6"/>
<keyword evidence="3 6" id="KW-0328">Glycosyltransferase</keyword>
<comment type="catalytic activity">
    <reaction evidence="6">
        <text>orotidine 5'-phosphate + diphosphate = orotate + 5-phospho-alpha-D-ribose 1-diphosphate</text>
        <dbReference type="Rhea" id="RHEA:10380"/>
        <dbReference type="ChEBI" id="CHEBI:30839"/>
        <dbReference type="ChEBI" id="CHEBI:33019"/>
        <dbReference type="ChEBI" id="CHEBI:57538"/>
        <dbReference type="ChEBI" id="CHEBI:58017"/>
        <dbReference type="EC" id="2.4.2.10"/>
    </reaction>
</comment>
<dbReference type="PANTHER" id="PTHR19278:SF9">
    <property type="entry name" value="URIDINE 5'-MONOPHOSPHATE SYNTHASE"/>
    <property type="match status" value="1"/>
</dbReference>
<dbReference type="STRING" id="999630.TUZN_0504"/>
<organism evidence="8 9">
    <name type="scientific">Thermoproteus uzoniensis (strain 768-20)</name>
    <dbReference type="NCBI Taxonomy" id="999630"/>
    <lineage>
        <taxon>Archaea</taxon>
        <taxon>Thermoproteota</taxon>
        <taxon>Thermoprotei</taxon>
        <taxon>Thermoproteales</taxon>
        <taxon>Thermoproteaceae</taxon>
        <taxon>Thermoproteus</taxon>
    </lineage>
</organism>
<keyword evidence="6" id="KW-0460">Magnesium</keyword>
<dbReference type="InterPro" id="IPR023031">
    <property type="entry name" value="OPRT"/>
</dbReference>
<proteinExistence type="inferred from homology"/>
<dbReference type="HOGENOM" id="CLU_074878_2_0_2"/>
<evidence type="ECO:0000313" key="9">
    <source>
        <dbReference type="Proteomes" id="UP000008138"/>
    </source>
</evidence>
<evidence type="ECO:0000256" key="1">
    <source>
        <dbReference type="ARBA" id="ARBA00004889"/>
    </source>
</evidence>
<dbReference type="GO" id="GO:0019856">
    <property type="term" value="P:pyrimidine nucleobase biosynthetic process"/>
    <property type="evidence" value="ECO:0007669"/>
    <property type="project" value="TreeGrafter"/>
</dbReference>